<name>F2EFM5_HORVV</name>
<organism evidence="1">
    <name type="scientific">Hordeum vulgare subsp. vulgare</name>
    <name type="common">Domesticated barley</name>
    <dbReference type="NCBI Taxonomy" id="112509"/>
    <lineage>
        <taxon>Eukaryota</taxon>
        <taxon>Viridiplantae</taxon>
        <taxon>Streptophyta</taxon>
        <taxon>Embryophyta</taxon>
        <taxon>Tracheophyta</taxon>
        <taxon>Spermatophyta</taxon>
        <taxon>Magnoliopsida</taxon>
        <taxon>Liliopsida</taxon>
        <taxon>Poales</taxon>
        <taxon>Poaceae</taxon>
        <taxon>BOP clade</taxon>
        <taxon>Pooideae</taxon>
        <taxon>Triticodae</taxon>
        <taxon>Triticeae</taxon>
        <taxon>Hordeinae</taxon>
        <taxon>Hordeum</taxon>
    </lineage>
</organism>
<reference evidence="1" key="1">
    <citation type="journal article" date="2011" name="Plant Physiol.">
        <title>Comprehensive sequence analysis of 24,783 barley full-length cDNAs derived from 12 clone libraries.</title>
        <authorList>
            <person name="Matsumoto T."/>
            <person name="Tanaka T."/>
            <person name="Sakai H."/>
            <person name="Amano N."/>
            <person name="Kanamori H."/>
            <person name="Kurita K."/>
            <person name="Kikuta A."/>
            <person name="Kamiya K."/>
            <person name="Yamamoto M."/>
            <person name="Ikawa H."/>
            <person name="Fujii N."/>
            <person name="Hori K."/>
            <person name="Itoh T."/>
            <person name="Sato K."/>
        </authorList>
    </citation>
    <scope>NUCLEOTIDE SEQUENCE</scope>
    <source>
        <tissue evidence="1">Seed</tissue>
    </source>
</reference>
<proteinExistence type="evidence at transcript level"/>
<dbReference type="AlphaFoldDB" id="F2EFM5"/>
<dbReference type="EMBL" id="AK374951">
    <property type="protein sequence ID" value="BAK06147.1"/>
    <property type="molecule type" value="mRNA"/>
</dbReference>
<sequence length="90" mass="9418">MLVSETVAGFAASIQLAAVSSSDQINVPQHQLVGLFAHACACAGYYPSAAAEQRQAGGGKKSRRGSTKSRGDKGFIEGWYVRSIPLPPPL</sequence>
<evidence type="ECO:0000313" key="1">
    <source>
        <dbReference type="EMBL" id="BAK06147.1"/>
    </source>
</evidence>
<accession>F2EFM5</accession>
<protein>
    <submittedName>
        <fullName evidence="1">Predicted protein</fullName>
    </submittedName>
</protein>